<accession>A0A918YMB0</accession>
<organism evidence="3 4">
    <name type="scientific">Streptomyces alanosinicus</name>
    <dbReference type="NCBI Taxonomy" id="68171"/>
    <lineage>
        <taxon>Bacteria</taxon>
        <taxon>Bacillati</taxon>
        <taxon>Actinomycetota</taxon>
        <taxon>Actinomycetes</taxon>
        <taxon>Kitasatosporales</taxon>
        <taxon>Streptomycetaceae</taxon>
        <taxon>Streptomyces</taxon>
    </lineage>
</organism>
<dbReference type="EMBL" id="BMVG01000019">
    <property type="protein sequence ID" value="GHE09229.1"/>
    <property type="molecule type" value="Genomic_DNA"/>
</dbReference>
<feature type="domain" description="YgjP-like metallopeptidase" evidence="2">
    <location>
        <begin position="24"/>
        <end position="103"/>
    </location>
</feature>
<evidence type="ECO:0000259" key="2">
    <source>
        <dbReference type="Pfam" id="PF01863"/>
    </source>
</evidence>
<evidence type="ECO:0000313" key="3">
    <source>
        <dbReference type="EMBL" id="GHE09229.1"/>
    </source>
</evidence>
<dbReference type="AlphaFoldDB" id="A0A918YMB0"/>
<reference evidence="3" key="1">
    <citation type="journal article" date="2014" name="Int. J. Syst. Evol. Microbiol.">
        <title>Complete genome sequence of Corynebacterium casei LMG S-19264T (=DSM 44701T), isolated from a smear-ripened cheese.</title>
        <authorList>
            <consortium name="US DOE Joint Genome Institute (JGI-PGF)"/>
            <person name="Walter F."/>
            <person name="Albersmeier A."/>
            <person name="Kalinowski J."/>
            <person name="Ruckert C."/>
        </authorList>
    </citation>
    <scope>NUCLEOTIDE SEQUENCE</scope>
    <source>
        <strain evidence="3">JCM 4714</strain>
    </source>
</reference>
<feature type="compositionally biased region" description="Polar residues" evidence="1">
    <location>
        <begin position="122"/>
        <end position="131"/>
    </location>
</feature>
<reference evidence="3" key="2">
    <citation type="submission" date="2020-09" db="EMBL/GenBank/DDBJ databases">
        <authorList>
            <person name="Sun Q."/>
            <person name="Ohkuma M."/>
        </authorList>
    </citation>
    <scope>NUCLEOTIDE SEQUENCE</scope>
    <source>
        <strain evidence="3">JCM 4714</strain>
    </source>
</reference>
<gene>
    <name evidence="3" type="ORF">GCM10010339_60800</name>
</gene>
<dbReference type="RefSeq" id="WP_189956821.1">
    <property type="nucleotide sequence ID" value="NZ_BMVG01000019.1"/>
</dbReference>
<keyword evidence="4" id="KW-1185">Reference proteome</keyword>
<comment type="caution">
    <text evidence="3">The sequence shown here is derived from an EMBL/GenBank/DDBJ whole genome shotgun (WGS) entry which is preliminary data.</text>
</comment>
<feature type="compositionally biased region" description="Polar residues" evidence="1">
    <location>
        <begin position="104"/>
        <end position="113"/>
    </location>
</feature>
<evidence type="ECO:0000256" key="1">
    <source>
        <dbReference type="SAM" id="MobiDB-lite"/>
    </source>
</evidence>
<feature type="region of interest" description="Disordered" evidence="1">
    <location>
        <begin position="104"/>
        <end position="131"/>
    </location>
</feature>
<proteinExistence type="predicted"/>
<dbReference type="InterPro" id="IPR002725">
    <property type="entry name" value="YgjP-like_metallopeptidase"/>
</dbReference>
<evidence type="ECO:0000313" key="4">
    <source>
        <dbReference type="Proteomes" id="UP000655443"/>
    </source>
</evidence>
<dbReference type="Proteomes" id="UP000655443">
    <property type="component" value="Unassembled WGS sequence"/>
</dbReference>
<sequence>MPSSDRTIRVGTIDVTVRTSNRTTLAVTVTRRGGIIVHGPHTTTDLDAAALVERRRSWIYQRLTHLAETAPDDPLKELAPGSGFNVLGRLHRLRIVADSDQNKPLTQLRNTPTGGWLHVRRSTTLNPDEAR</sequence>
<name>A0A918YMB0_9ACTN</name>
<protein>
    <recommendedName>
        <fullName evidence="2">YgjP-like metallopeptidase domain-containing protein</fullName>
    </recommendedName>
</protein>
<dbReference type="Pfam" id="PF01863">
    <property type="entry name" value="YgjP-like"/>
    <property type="match status" value="1"/>
</dbReference>